<dbReference type="Proteomes" id="UP000046395">
    <property type="component" value="Unassembled WGS sequence"/>
</dbReference>
<sequence length="129" mass="14607">MSTSELKVHIEKLTGKENWEFWKENILLLLDFQGLLGVVNGTEKCPDLKEAASSTAEAMDELEKFRRKDTHAKLLITTNIEKNMRRKLGVVETVGMPLRYAGSPYSSARYLRPLVQYSTGVCAFSPIKQ</sequence>
<evidence type="ECO:0000313" key="2">
    <source>
        <dbReference type="WBParaSite" id="TMUE_3000014765.1"/>
    </source>
</evidence>
<reference evidence="2" key="1">
    <citation type="submission" date="2019-12" db="UniProtKB">
        <authorList>
            <consortium name="WormBaseParasite"/>
        </authorList>
    </citation>
    <scope>IDENTIFICATION</scope>
</reference>
<protein>
    <submittedName>
        <fullName evidence="2">Retrotransposon Copia-like N-terminal domain-containing protein</fullName>
    </submittedName>
</protein>
<proteinExistence type="predicted"/>
<evidence type="ECO:0000313" key="1">
    <source>
        <dbReference type="Proteomes" id="UP000046395"/>
    </source>
</evidence>
<dbReference type="AlphaFoldDB" id="A0A5S6R5G9"/>
<accession>A0A5S6R5G9</accession>
<organism evidence="1 2">
    <name type="scientific">Trichuris muris</name>
    <name type="common">Mouse whipworm</name>
    <dbReference type="NCBI Taxonomy" id="70415"/>
    <lineage>
        <taxon>Eukaryota</taxon>
        <taxon>Metazoa</taxon>
        <taxon>Ecdysozoa</taxon>
        <taxon>Nematoda</taxon>
        <taxon>Enoplea</taxon>
        <taxon>Dorylaimia</taxon>
        <taxon>Trichinellida</taxon>
        <taxon>Trichuridae</taxon>
        <taxon>Trichuris</taxon>
    </lineage>
</organism>
<keyword evidence="1" id="KW-1185">Reference proteome</keyword>
<dbReference type="WBParaSite" id="TMUE_3000014765.1">
    <property type="protein sequence ID" value="TMUE_3000014765.1"/>
    <property type="gene ID" value="WBGene00294042"/>
</dbReference>
<name>A0A5S6R5G9_TRIMR</name>